<dbReference type="OrthoDB" id="6435795at2759"/>
<accession>A0A087TZT2</accession>
<keyword evidence="2" id="KW-1185">Reference proteome</keyword>
<dbReference type="Proteomes" id="UP000054359">
    <property type="component" value="Unassembled WGS sequence"/>
</dbReference>
<protein>
    <submittedName>
        <fullName evidence="1">Uncharacterized protein</fullName>
    </submittedName>
</protein>
<proteinExistence type="predicted"/>
<evidence type="ECO:0000313" key="2">
    <source>
        <dbReference type="Proteomes" id="UP000054359"/>
    </source>
</evidence>
<dbReference type="PANTHER" id="PTHR45786">
    <property type="entry name" value="DNA BINDING PROTEIN-LIKE"/>
    <property type="match status" value="1"/>
</dbReference>
<dbReference type="EMBL" id="KK117497">
    <property type="protein sequence ID" value="KFM70621.1"/>
    <property type="molecule type" value="Genomic_DNA"/>
</dbReference>
<sequence length="105" mass="12435">MWLRDHNVMITTFKIAIENWPQDGYKVIIRADRTPRDEHERRYNAPTIDEVAVLVTGDPCSTRNIALRAHDNTLTRVEDTHKFYYALQYPFIFSTDHLGYNFHIP</sequence>
<feature type="non-terminal residue" evidence="1">
    <location>
        <position position="105"/>
    </location>
</feature>
<evidence type="ECO:0000313" key="1">
    <source>
        <dbReference type="EMBL" id="KFM70621.1"/>
    </source>
</evidence>
<organism evidence="1 2">
    <name type="scientific">Stegodyphus mimosarum</name>
    <name type="common">African social velvet spider</name>
    <dbReference type="NCBI Taxonomy" id="407821"/>
    <lineage>
        <taxon>Eukaryota</taxon>
        <taxon>Metazoa</taxon>
        <taxon>Ecdysozoa</taxon>
        <taxon>Arthropoda</taxon>
        <taxon>Chelicerata</taxon>
        <taxon>Arachnida</taxon>
        <taxon>Araneae</taxon>
        <taxon>Araneomorphae</taxon>
        <taxon>Entelegynae</taxon>
        <taxon>Eresoidea</taxon>
        <taxon>Eresidae</taxon>
        <taxon>Stegodyphus</taxon>
    </lineage>
</organism>
<reference evidence="1 2" key="1">
    <citation type="submission" date="2013-11" db="EMBL/GenBank/DDBJ databases">
        <title>Genome sequencing of Stegodyphus mimosarum.</title>
        <authorList>
            <person name="Bechsgaard J."/>
        </authorList>
    </citation>
    <scope>NUCLEOTIDE SEQUENCE [LARGE SCALE GENOMIC DNA]</scope>
</reference>
<dbReference type="PANTHER" id="PTHR45786:SF74">
    <property type="entry name" value="ATP-DEPENDENT DNA HELICASE"/>
    <property type="match status" value="1"/>
</dbReference>
<dbReference type="AlphaFoldDB" id="A0A087TZT2"/>
<dbReference type="OMA" id="HRRNGNI"/>
<gene>
    <name evidence="1" type="ORF">X975_20368</name>
</gene>
<name>A0A087TZT2_STEMI</name>